<name>A0ABM8V8N8_THEXY</name>
<evidence type="ECO:0000256" key="1">
    <source>
        <dbReference type="SAM" id="Phobius"/>
    </source>
</evidence>
<proteinExistence type="predicted"/>
<reference evidence="3 4" key="1">
    <citation type="submission" date="2021-04" db="EMBL/GenBank/DDBJ databases">
        <authorList>
            <person name="Rakotoarivonina H."/>
        </authorList>
    </citation>
    <scope>NUCLEOTIDE SEQUENCE [LARGE SCALE GENOMIC DNA]</scope>
    <source>
        <strain evidence="3 4">XE</strain>
    </source>
</reference>
<dbReference type="RefSeq" id="WP_015253577.1">
    <property type="nucleotide sequence ID" value="NZ_CAJRAY010000095.1"/>
</dbReference>
<dbReference type="Pfam" id="PF16982">
    <property type="entry name" value="Flp1_like"/>
    <property type="match status" value="1"/>
</dbReference>
<evidence type="ECO:0000259" key="2">
    <source>
        <dbReference type="Pfam" id="PF16982"/>
    </source>
</evidence>
<feature type="transmembrane region" description="Helical" evidence="1">
    <location>
        <begin position="22"/>
        <end position="42"/>
    </location>
</feature>
<protein>
    <recommendedName>
        <fullName evidence="2">Putative Flagellin Flp1-like domain-containing protein</fullName>
    </recommendedName>
</protein>
<keyword evidence="1" id="KW-0472">Membrane</keyword>
<keyword evidence="1" id="KW-1133">Transmembrane helix</keyword>
<sequence>MLMSLWNPLRRGAEKLLRDEDGAGVVEMIMIIAVVIIVAIIFRDQLLSFVKNLMNKAETTSNDMFNYKK</sequence>
<keyword evidence="1" id="KW-0812">Transmembrane</keyword>
<dbReference type="EMBL" id="CAJRAY010000095">
    <property type="protein sequence ID" value="CAG5092571.1"/>
    <property type="molecule type" value="Genomic_DNA"/>
</dbReference>
<evidence type="ECO:0000313" key="4">
    <source>
        <dbReference type="Proteomes" id="UP000681526"/>
    </source>
</evidence>
<evidence type="ECO:0000313" key="3">
    <source>
        <dbReference type="EMBL" id="CAG5092571.1"/>
    </source>
</evidence>
<gene>
    <name evidence="3" type="primary">txxe 2668</name>
    <name evidence="3" type="ORF">TXXE_18365</name>
</gene>
<keyword evidence="4" id="KW-1185">Reference proteome</keyword>
<dbReference type="InterPro" id="IPR031564">
    <property type="entry name" value="Flp1-like"/>
</dbReference>
<comment type="caution">
    <text evidence="3">The sequence shown here is derived from an EMBL/GenBank/DDBJ whole genome shotgun (WGS) entry which is preliminary data.</text>
</comment>
<feature type="domain" description="Putative Flagellin Flp1-like" evidence="2">
    <location>
        <begin position="15"/>
        <end position="62"/>
    </location>
</feature>
<organism evidence="3 4">
    <name type="scientific">Thermobacillus xylanilyticus</name>
    <dbReference type="NCBI Taxonomy" id="76633"/>
    <lineage>
        <taxon>Bacteria</taxon>
        <taxon>Bacillati</taxon>
        <taxon>Bacillota</taxon>
        <taxon>Bacilli</taxon>
        <taxon>Bacillales</taxon>
        <taxon>Paenibacillaceae</taxon>
        <taxon>Thermobacillus</taxon>
    </lineage>
</organism>
<accession>A0ABM8V8N8</accession>
<dbReference type="Proteomes" id="UP000681526">
    <property type="component" value="Unassembled WGS sequence"/>
</dbReference>